<protein>
    <submittedName>
        <fullName evidence="2">Uncharacterized protein</fullName>
    </submittedName>
</protein>
<proteinExistence type="predicted"/>
<dbReference type="InterPro" id="IPR008617">
    <property type="entry name" value="Uncharacterised_YcgJ"/>
</dbReference>
<dbReference type="RefSeq" id="WP_067332117.1">
    <property type="nucleotide sequence ID" value="NZ_LNKT01000067.1"/>
</dbReference>
<gene>
    <name evidence="2" type="ORF">AS592_02965</name>
</gene>
<comment type="caution">
    <text evidence="2">The sequence shown here is derived from an EMBL/GenBank/DDBJ whole genome shotgun (WGS) entry which is preliminary data.</text>
</comment>
<organism evidence="2 3">
    <name type="scientific">Sulfurovum riftiae</name>
    <dbReference type="NCBI Taxonomy" id="1630136"/>
    <lineage>
        <taxon>Bacteria</taxon>
        <taxon>Pseudomonadati</taxon>
        <taxon>Campylobacterota</taxon>
        <taxon>Epsilonproteobacteria</taxon>
        <taxon>Campylobacterales</taxon>
        <taxon>Sulfurovaceae</taxon>
        <taxon>Sulfurovum</taxon>
    </lineage>
</organism>
<evidence type="ECO:0000313" key="2">
    <source>
        <dbReference type="EMBL" id="KYJ85715.1"/>
    </source>
</evidence>
<keyword evidence="1" id="KW-0732">Signal</keyword>
<dbReference type="EMBL" id="LNKT01000067">
    <property type="protein sequence ID" value="KYJ85715.1"/>
    <property type="molecule type" value="Genomic_DNA"/>
</dbReference>
<accession>A0A151CDW7</accession>
<dbReference type="Proteomes" id="UP000075359">
    <property type="component" value="Unassembled WGS sequence"/>
</dbReference>
<feature type="signal peptide" evidence="1">
    <location>
        <begin position="1"/>
        <end position="21"/>
    </location>
</feature>
<name>A0A151CDW7_9BACT</name>
<dbReference type="Pfam" id="PF05666">
    <property type="entry name" value="YcgJ"/>
    <property type="match status" value="1"/>
</dbReference>
<evidence type="ECO:0000256" key="1">
    <source>
        <dbReference type="SAM" id="SignalP"/>
    </source>
</evidence>
<reference evidence="2 3" key="1">
    <citation type="submission" date="2015-11" db="EMBL/GenBank/DDBJ databases">
        <title>Draft genome of Sulfurovum riftiae 1812E, a member of the Epsilonproteobacteria isolated from the tube of the deep-sea hydrothermal vent tubewom Riftia pachyptila.</title>
        <authorList>
            <person name="Vetriani C."/>
            <person name="Giovannelli D."/>
        </authorList>
    </citation>
    <scope>NUCLEOTIDE SEQUENCE [LARGE SCALE GENOMIC DNA]</scope>
    <source>
        <strain evidence="2 3">1812E</strain>
    </source>
</reference>
<dbReference type="STRING" id="1630136.AS592_02965"/>
<dbReference type="OrthoDB" id="5815745at2"/>
<feature type="chain" id="PRO_5007578384" evidence="1">
    <location>
        <begin position="22"/>
        <end position="113"/>
    </location>
</feature>
<dbReference type="AlphaFoldDB" id="A0A151CDW7"/>
<evidence type="ECO:0000313" key="3">
    <source>
        <dbReference type="Proteomes" id="UP000075359"/>
    </source>
</evidence>
<sequence>MKLKLLTATALILGLSTFATAKGNVYSPDHGIICDKKSGFCVDSEGISMAFTEEYLGKKAADKFRKMTEGVHMDMSSYTLSNGLSCDSKKRICKKSKWDDKADKHWTNILFGK</sequence>
<keyword evidence="3" id="KW-1185">Reference proteome</keyword>